<dbReference type="Pfam" id="PF11772">
    <property type="entry name" value="EpuA"/>
    <property type="match status" value="1"/>
</dbReference>
<reference evidence="3 4" key="1">
    <citation type="submission" date="2016-10" db="EMBL/GenBank/DDBJ databases">
        <authorList>
            <person name="de Groot N.N."/>
        </authorList>
    </citation>
    <scope>NUCLEOTIDE SEQUENCE [LARGE SCALE GENOMIC DNA]</scope>
    <source>
        <strain evidence="3 4">DSM 46701</strain>
    </source>
</reference>
<dbReference type="GO" id="GO:0000428">
    <property type="term" value="C:DNA-directed RNA polymerase complex"/>
    <property type="evidence" value="ECO:0007669"/>
    <property type="project" value="UniProtKB-KW"/>
</dbReference>
<keyword evidence="2" id="KW-0472">Membrane</keyword>
<keyword evidence="3" id="KW-0240">DNA-directed RNA polymerase</keyword>
<feature type="compositionally biased region" description="Basic and acidic residues" evidence="1">
    <location>
        <begin position="58"/>
        <end position="77"/>
    </location>
</feature>
<gene>
    <name evidence="3" type="ORF">SAMN05444955_10264</name>
</gene>
<feature type="compositionally biased region" description="Basic and acidic residues" evidence="1">
    <location>
        <begin position="1"/>
        <end position="40"/>
    </location>
</feature>
<sequence length="248" mass="28571">MSYPNKENRVDNHPEDMKSSPKQGEKMKSSLKELRKEQESRLPVGKLKWSKDEEEEQDTRANLEVKGIDPKLDHENEPVAEGELPASEGREKEAESSVRWNPQDGNGSSESTDREQSDQSRKETGQESPRRERALSLEDTLTPIDFKEYSIEPERETNKDPEFETEFKKPAYIVDEDDDELTEADSYGIPDEKKKIIKWAIKILWLPLLLFVVLIVGLIIGHTVIGDQPAGEIFDLDMWEHIYKLIYG</sequence>
<keyword evidence="3" id="KW-0804">Transcription</keyword>
<keyword evidence="4" id="KW-1185">Reference proteome</keyword>
<feature type="transmembrane region" description="Helical" evidence="2">
    <location>
        <begin position="203"/>
        <end position="225"/>
    </location>
</feature>
<evidence type="ECO:0000313" key="4">
    <source>
        <dbReference type="Proteomes" id="UP000199695"/>
    </source>
</evidence>
<evidence type="ECO:0000313" key="3">
    <source>
        <dbReference type="EMBL" id="SEM79266.1"/>
    </source>
</evidence>
<protein>
    <submittedName>
        <fullName evidence="3">DNA-directed RNA polymerase subunit beta</fullName>
    </submittedName>
</protein>
<organism evidence="3 4">
    <name type="scientific">Lihuaxuella thermophila</name>
    <dbReference type="NCBI Taxonomy" id="1173111"/>
    <lineage>
        <taxon>Bacteria</taxon>
        <taxon>Bacillati</taxon>
        <taxon>Bacillota</taxon>
        <taxon>Bacilli</taxon>
        <taxon>Bacillales</taxon>
        <taxon>Thermoactinomycetaceae</taxon>
        <taxon>Lihuaxuella</taxon>
    </lineage>
</organism>
<accession>A0A1H8B989</accession>
<dbReference type="Proteomes" id="UP000199695">
    <property type="component" value="Unassembled WGS sequence"/>
</dbReference>
<keyword evidence="2" id="KW-1133">Transmembrane helix</keyword>
<feature type="region of interest" description="Disordered" evidence="1">
    <location>
        <begin position="1"/>
        <end position="137"/>
    </location>
</feature>
<dbReference type="STRING" id="1173111.SAMN05444955_10264"/>
<evidence type="ECO:0000256" key="1">
    <source>
        <dbReference type="SAM" id="MobiDB-lite"/>
    </source>
</evidence>
<dbReference type="EMBL" id="FOCQ01000002">
    <property type="protein sequence ID" value="SEM79266.1"/>
    <property type="molecule type" value="Genomic_DNA"/>
</dbReference>
<evidence type="ECO:0000256" key="2">
    <source>
        <dbReference type="SAM" id="Phobius"/>
    </source>
</evidence>
<feature type="compositionally biased region" description="Basic and acidic residues" evidence="1">
    <location>
        <begin position="111"/>
        <end position="136"/>
    </location>
</feature>
<proteinExistence type="predicted"/>
<feature type="compositionally biased region" description="Polar residues" evidence="1">
    <location>
        <begin position="98"/>
        <end position="110"/>
    </location>
</feature>
<name>A0A1H8B989_9BACL</name>
<keyword evidence="2" id="KW-0812">Transmembrane</keyword>
<dbReference type="OrthoDB" id="2990424at2"/>
<dbReference type="RefSeq" id="WP_089964867.1">
    <property type="nucleotide sequence ID" value="NZ_FOCQ01000002.1"/>
</dbReference>
<dbReference type="InterPro" id="IPR024596">
    <property type="entry name" value="RNApol_su_b/EpuA"/>
</dbReference>
<dbReference type="AlphaFoldDB" id="A0A1H8B989"/>